<dbReference type="SUPFAM" id="SSF81301">
    <property type="entry name" value="Nucleotidyltransferase"/>
    <property type="match status" value="1"/>
</dbReference>
<evidence type="ECO:0000256" key="1">
    <source>
        <dbReference type="ARBA" id="ARBA00001946"/>
    </source>
</evidence>
<comment type="similarity">
    <text evidence="9">Belongs to the tRNA nucleotidyltransferase/poly(A) polymerase family.</text>
</comment>
<evidence type="ECO:0000313" key="13">
    <source>
        <dbReference type="EMBL" id="WKW12442.1"/>
    </source>
</evidence>
<evidence type="ECO:0000313" key="15">
    <source>
        <dbReference type="Proteomes" id="UP001229955"/>
    </source>
</evidence>
<evidence type="ECO:0000256" key="5">
    <source>
        <dbReference type="ARBA" id="ARBA00022723"/>
    </source>
</evidence>
<feature type="domain" description="CCA-adding enzyme C-terminal" evidence="12">
    <location>
        <begin position="267"/>
        <end position="412"/>
    </location>
</feature>
<dbReference type="GO" id="GO:0000166">
    <property type="term" value="F:nucleotide binding"/>
    <property type="evidence" value="ECO:0007669"/>
    <property type="project" value="UniProtKB-KW"/>
</dbReference>
<dbReference type="Gene3D" id="1.10.3090.10">
    <property type="entry name" value="cca-adding enzyme, domain 2"/>
    <property type="match status" value="1"/>
</dbReference>
<dbReference type="InterPro" id="IPR043519">
    <property type="entry name" value="NT_sf"/>
</dbReference>
<dbReference type="AlphaFoldDB" id="A0AA49K0Q9"/>
<evidence type="ECO:0000256" key="7">
    <source>
        <dbReference type="ARBA" id="ARBA00022842"/>
    </source>
</evidence>
<sequence>MLQPPAAVRAITRTLEAAGHEAWCVGGAVRDALLGIATLDWDIATSARPEQVQQLFKRTIPVGIQFGTVGVLDRDGVLHEVTTFRHDVETDGRHAVVKFGASLDEDLARRDFTINAIAVHAETLALRDPFDGRADLERRIVRCVGDAQQRMQEDRLRALRALRFAGRFDFAVDPATWQAIKDSAPHLGRLSMERVKQELEKVMEQVARPSVTLERYREAGIFAALVPALADAPRARFLAIDHLPLGRHERRVLRLAALFVEPGVRPPRTLEKTLKDLKFSNVEARAAVSLAEAAGDHRWSEVTELRDADLRRAVAKVGRLMVPSLARVLWARAKAEGATAVQANAGRALYRRALRVAFRDPLSIGDLAIDGEDLQREGVAPGKAMGDVLKQLLEVVLADPTRNTREALLAVVRARRA</sequence>
<evidence type="ECO:0000256" key="3">
    <source>
        <dbReference type="ARBA" id="ARBA00022694"/>
    </source>
</evidence>
<keyword evidence="7" id="KW-0460">Magnesium</keyword>
<dbReference type="InterPro" id="IPR032828">
    <property type="entry name" value="PolyA_RNA-bd"/>
</dbReference>
<evidence type="ECO:0000259" key="11">
    <source>
        <dbReference type="Pfam" id="PF12627"/>
    </source>
</evidence>
<accession>A0AA49JUU4</accession>
<dbReference type="Gene3D" id="1.10.246.80">
    <property type="match status" value="1"/>
</dbReference>
<proteinExistence type="inferred from homology"/>
<dbReference type="RefSeq" id="WP_367885320.1">
    <property type="nucleotide sequence ID" value="NZ_CP130612.1"/>
</dbReference>
<organism evidence="14 15">
    <name type="scientific">Pseudogemmatithrix spongiicola</name>
    <dbReference type="NCBI Taxonomy" id="3062599"/>
    <lineage>
        <taxon>Bacteria</taxon>
        <taxon>Pseudomonadati</taxon>
        <taxon>Gemmatimonadota</taxon>
        <taxon>Gemmatimonadia</taxon>
        <taxon>Gemmatimonadales</taxon>
        <taxon>Gemmatimonadaceae</taxon>
        <taxon>Pseudogemmatithrix</taxon>
    </lineage>
</organism>
<dbReference type="Pfam" id="PF13735">
    <property type="entry name" value="tRNA_NucTran2_2"/>
    <property type="match status" value="1"/>
</dbReference>
<dbReference type="PANTHER" id="PTHR46173">
    <property type="entry name" value="CCA TRNA NUCLEOTIDYLTRANSFERASE 1, MITOCHONDRIAL"/>
    <property type="match status" value="1"/>
</dbReference>
<feature type="domain" description="tRNA nucleotidyltransferase/poly(A) polymerase RNA and SrmB- binding" evidence="11">
    <location>
        <begin position="169"/>
        <end position="231"/>
    </location>
</feature>
<evidence type="ECO:0000256" key="4">
    <source>
        <dbReference type="ARBA" id="ARBA00022695"/>
    </source>
</evidence>
<dbReference type="Gene3D" id="3.30.460.10">
    <property type="entry name" value="Beta Polymerase, domain 2"/>
    <property type="match status" value="1"/>
</dbReference>
<evidence type="ECO:0000313" key="14">
    <source>
        <dbReference type="EMBL" id="WKW15349.1"/>
    </source>
</evidence>
<evidence type="ECO:0000259" key="12">
    <source>
        <dbReference type="Pfam" id="PF13735"/>
    </source>
</evidence>
<gene>
    <name evidence="13" type="ORF">Strain138_001733</name>
    <name evidence="14" type="ORF">Strain318_001732</name>
</gene>
<keyword evidence="5" id="KW-0479">Metal-binding</keyword>
<keyword evidence="3" id="KW-0819">tRNA processing</keyword>
<dbReference type="Proteomes" id="UP001229955">
    <property type="component" value="Chromosome"/>
</dbReference>
<evidence type="ECO:0000256" key="2">
    <source>
        <dbReference type="ARBA" id="ARBA00022679"/>
    </source>
</evidence>
<evidence type="ECO:0008006" key="16">
    <source>
        <dbReference type="Google" id="ProtNLM"/>
    </source>
</evidence>
<dbReference type="Pfam" id="PF01743">
    <property type="entry name" value="PolyA_pol"/>
    <property type="match status" value="1"/>
</dbReference>
<keyword evidence="15" id="KW-1185">Reference proteome</keyword>
<evidence type="ECO:0000256" key="8">
    <source>
        <dbReference type="ARBA" id="ARBA00022884"/>
    </source>
</evidence>
<dbReference type="GO" id="GO:0000049">
    <property type="term" value="F:tRNA binding"/>
    <property type="evidence" value="ECO:0007669"/>
    <property type="project" value="TreeGrafter"/>
</dbReference>
<dbReference type="KEGG" id="pspc:Strain318_001732"/>
<keyword evidence="4" id="KW-0548">Nucleotidyltransferase</keyword>
<keyword evidence="8 9" id="KW-0694">RNA-binding</keyword>
<dbReference type="GO" id="GO:0008033">
    <property type="term" value="P:tRNA processing"/>
    <property type="evidence" value="ECO:0007669"/>
    <property type="project" value="UniProtKB-KW"/>
</dbReference>
<dbReference type="GO" id="GO:0016779">
    <property type="term" value="F:nucleotidyltransferase activity"/>
    <property type="evidence" value="ECO:0007669"/>
    <property type="project" value="UniProtKB-KW"/>
</dbReference>
<dbReference type="SUPFAM" id="SSF81891">
    <property type="entry name" value="Poly A polymerase C-terminal region-like"/>
    <property type="match status" value="1"/>
</dbReference>
<dbReference type="InterPro" id="IPR032810">
    <property type="entry name" value="CCA-adding_enz_C"/>
</dbReference>
<accession>A0AA49K0Q9</accession>
<name>A0AA49K0Q9_9BACT</name>
<dbReference type="CDD" id="cd05398">
    <property type="entry name" value="NT_ClassII-CCAase"/>
    <property type="match status" value="1"/>
</dbReference>
<dbReference type="PANTHER" id="PTHR46173:SF1">
    <property type="entry name" value="CCA TRNA NUCLEOTIDYLTRANSFERASE 1, MITOCHONDRIAL"/>
    <property type="match status" value="1"/>
</dbReference>
<keyword evidence="6" id="KW-0547">Nucleotide-binding</keyword>
<dbReference type="InterPro" id="IPR050264">
    <property type="entry name" value="Bact_CCA-adding_enz_type3_sf"/>
</dbReference>
<protein>
    <recommendedName>
        <fullName evidence="16">CCA tRNA nucleotidyltransferase</fullName>
    </recommendedName>
</protein>
<reference evidence="14" key="1">
    <citation type="submission" date="2023-07" db="EMBL/GenBank/DDBJ databases">
        <authorList>
            <person name="Haufschild T."/>
            <person name="Kallscheuer N."/>
            <person name="Hammer J."/>
            <person name="Kohn T."/>
            <person name="Kabuu M."/>
            <person name="Jogler M."/>
            <person name="Wohfarth N."/>
            <person name="Heuer A."/>
            <person name="Rohde M."/>
            <person name="van Teeseling M.C.F."/>
            <person name="Jogler C."/>
        </authorList>
    </citation>
    <scope>NUCLEOTIDE SEQUENCE</scope>
    <source>
        <strain evidence="13">Strain 138</strain>
        <strain evidence="14">Strain 318</strain>
    </source>
</reference>
<dbReference type="EMBL" id="CP130613">
    <property type="protein sequence ID" value="WKW15349.1"/>
    <property type="molecule type" value="Genomic_DNA"/>
</dbReference>
<dbReference type="EMBL" id="CP130612">
    <property type="protein sequence ID" value="WKW12442.1"/>
    <property type="molecule type" value="Genomic_DNA"/>
</dbReference>
<dbReference type="GO" id="GO:0046872">
    <property type="term" value="F:metal ion binding"/>
    <property type="evidence" value="ECO:0007669"/>
    <property type="project" value="UniProtKB-KW"/>
</dbReference>
<evidence type="ECO:0000256" key="9">
    <source>
        <dbReference type="RuleBase" id="RU003953"/>
    </source>
</evidence>
<comment type="cofactor">
    <cofactor evidence="1">
        <name>Mg(2+)</name>
        <dbReference type="ChEBI" id="CHEBI:18420"/>
    </cofactor>
</comment>
<evidence type="ECO:0000259" key="10">
    <source>
        <dbReference type="Pfam" id="PF01743"/>
    </source>
</evidence>
<dbReference type="InterPro" id="IPR002646">
    <property type="entry name" value="PolA_pol_head_dom"/>
</dbReference>
<feature type="domain" description="Poly A polymerase head" evidence="10">
    <location>
        <begin position="23"/>
        <end position="142"/>
    </location>
</feature>
<dbReference type="Pfam" id="PF12627">
    <property type="entry name" value="PolyA_pol_RNAbd"/>
    <property type="match status" value="1"/>
</dbReference>
<evidence type="ECO:0000256" key="6">
    <source>
        <dbReference type="ARBA" id="ARBA00022741"/>
    </source>
</evidence>
<keyword evidence="2 9" id="KW-0808">Transferase</keyword>